<feature type="transmembrane region" description="Helical" evidence="8">
    <location>
        <begin position="735"/>
        <end position="760"/>
    </location>
</feature>
<feature type="transmembrane region" description="Helical" evidence="8">
    <location>
        <begin position="231"/>
        <end position="255"/>
    </location>
</feature>
<comment type="similarity">
    <text evidence="2">Belongs to the ABC-4 integral membrane protein family. LolC/E subfamily.</text>
</comment>
<keyword evidence="4 8" id="KW-0812">Transmembrane</keyword>
<evidence type="ECO:0000256" key="2">
    <source>
        <dbReference type="ARBA" id="ARBA00005236"/>
    </source>
</evidence>
<evidence type="ECO:0000313" key="10">
    <source>
        <dbReference type="EMBL" id="AZQ73284.1"/>
    </source>
</evidence>
<feature type="region of interest" description="Disordered" evidence="7">
    <location>
        <begin position="81"/>
        <end position="103"/>
    </location>
</feature>
<dbReference type="EMBL" id="CP034587">
    <property type="protein sequence ID" value="AZQ73284.1"/>
    <property type="molecule type" value="Genomic_DNA"/>
</dbReference>
<evidence type="ECO:0000256" key="4">
    <source>
        <dbReference type="ARBA" id="ARBA00022692"/>
    </source>
</evidence>
<evidence type="ECO:0000256" key="3">
    <source>
        <dbReference type="ARBA" id="ARBA00022475"/>
    </source>
</evidence>
<feature type="transmembrane region" description="Helical" evidence="8">
    <location>
        <begin position="287"/>
        <end position="309"/>
    </location>
</feature>
<feature type="region of interest" description="Disordered" evidence="7">
    <location>
        <begin position="1"/>
        <end position="32"/>
    </location>
</feature>
<organism evidence="10 11">
    <name type="scientific">Streptomyces luteoverticillatus</name>
    <name type="common">Streptoverticillium luteoverticillatus</name>
    <dbReference type="NCBI Taxonomy" id="66425"/>
    <lineage>
        <taxon>Bacteria</taxon>
        <taxon>Bacillati</taxon>
        <taxon>Actinomycetota</taxon>
        <taxon>Actinomycetes</taxon>
        <taxon>Kitasatosporales</taxon>
        <taxon>Streptomycetaceae</taxon>
        <taxon>Streptomyces</taxon>
    </lineage>
</organism>
<feature type="transmembrane region" description="Helical" evidence="8">
    <location>
        <begin position="404"/>
        <end position="425"/>
    </location>
</feature>
<dbReference type="AlphaFoldDB" id="A0A3S9PLV3"/>
<dbReference type="GO" id="GO:0098797">
    <property type="term" value="C:plasma membrane protein complex"/>
    <property type="evidence" value="ECO:0007669"/>
    <property type="project" value="TreeGrafter"/>
</dbReference>
<dbReference type="PANTHER" id="PTHR30489:SF0">
    <property type="entry name" value="LIPOPROTEIN-RELEASING SYSTEM TRANSMEMBRANE PROTEIN LOLE"/>
    <property type="match status" value="1"/>
</dbReference>
<accession>A0A3S9PLV3</accession>
<keyword evidence="3" id="KW-1003">Cell membrane</keyword>
<evidence type="ECO:0000256" key="6">
    <source>
        <dbReference type="ARBA" id="ARBA00023136"/>
    </source>
</evidence>
<feature type="transmembrane region" description="Helical" evidence="8">
    <location>
        <begin position="687"/>
        <end position="708"/>
    </location>
</feature>
<name>A0A3S9PLV3_STRLT</name>
<reference evidence="10 11" key="1">
    <citation type="submission" date="2018-12" db="EMBL/GenBank/DDBJ databases">
        <title>The whole draft genome of Streptomyce luteoverticillatus CGMCC 15060.</title>
        <authorList>
            <person name="Feng Z."/>
            <person name="Chen G."/>
            <person name="Zhang J."/>
            <person name="Zhu H."/>
            <person name="Yu X."/>
            <person name="Zhang W."/>
            <person name="Zhang X."/>
        </authorList>
    </citation>
    <scope>NUCLEOTIDE SEQUENCE [LARGE SCALE GENOMIC DNA]</scope>
    <source>
        <strain evidence="10 11">CGMCC 15060</strain>
    </source>
</reference>
<comment type="subcellular location">
    <subcellularLocation>
        <location evidence="1">Cell membrane</location>
        <topology evidence="1">Multi-pass membrane protein</topology>
    </subcellularLocation>
</comment>
<feature type="compositionally biased region" description="Pro residues" evidence="7">
    <location>
        <begin position="1"/>
        <end position="28"/>
    </location>
</feature>
<keyword evidence="5 8" id="KW-1133">Transmembrane helix</keyword>
<dbReference type="InterPro" id="IPR003838">
    <property type="entry name" value="ABC3_permease_C"/>
</dbReference>
<feature type="transmembrane region" description="Helical" evidence="8">
    <location>
        <begin position="53"/>
        <end position="76"/>
    </location>
</feature>
<dbReference type="Pfam" id="PF02687">
    <property type="entry name" value="FtsX"/>
    <property type="match status" value="2"/>
</dbReference>
<dbReference type="OrthoDB" id="3654456at2"/>
<evidence type="ECO:0000256" key="1">
    <source>
        <dbReference type="ARBA" id="ARBA00004651"/>
    </source>
</evidence>
<feature type="transmembrane region" description="Helical" evidence="8">
    <location>
        <begin position="772"/>
        <end position="797"/>
    </location>
</feature>
<keyword evidence="6 8" id="KW-0472">Membrane</keyword>
<dbReference type="RefSeq" id="WP_126915800.1">
    <property type="nucleotide sequence ID" value="NZ_CP034587.1"/>
</dbReference>
<sequence>MAPPEPTTGPSTPGPDSPKPGHPRPTGPTGPAAWVRDLAMGARFAVTGGRESLLRTALVAIGVGLGVALLAIAASVPHLSAGREHRENARSVNDEGNSRSLKASDRTLLYQAVTTDFHDKPVQGALLRPEGPLAPLPPGVRALPAPGEMVVSPALDELLKSSDGKLLRERFPYRVAGTIGESGVMGPDELFYYAGSDRIRPDAPHGPGIHDATVRIDRFGHEEGGDPVSPVLVVLMNMTCVVLLLPIGIFIATAVRAGGERRDRRLAALRLVGTDIRATRRIASGEALCGALLGLVVGAGVFLVLRDFASGITIRDVAVSPADLVPSPALAALIAVAVPAVAVLVTLITLRRVTIEPLGVMRHTVPRRRRLWWRLLIPAAGLALLLPLFGGVTMDPYAGDFGTYQVAGGGILVLIGIAALLPWLLEAGVARFRGGPVSWQLATRRIQSSPGPAARAVGGITVAMAGAIAIQMLFAGVQGEFVEDLPTHSRMMGVYRGSTPAEARSYTNSFRATPGVRDALVTTEQFAHKSDRPATGFAGVTIGDCDTLRRVAKLDSCRDGDVFIADEPDRSAELLPGMALSMEDRPYDRDGRKARTYNWTIPTSARTVQAVEDPLGRYHRGVLATPSTIDVAALPDPTTDVAIQLEPGNLDAVERVRNTAASIDPLMRVYRMGGVRKESNYAMIQQALLVGTGLLLALIGAGLAATTLEQLRERRRLMSTLAALGARRTSVVGSVLWQTAIPVVLGTTLAVAGGLGLGWVMLKVVNGTVRDWLGFLPVVGVGVGMIALVTLLSLPAVHHMTRPNGLRTE</sequence>
<dbReference type="PANTHER" id="PTHR30489">
    <property type="entry name" value="LIPOPROTEIN-RELEASING SYSTEM TRANSMEMBRANE PROTEIN LOLE"/>
    <property type="match status" value="1"/>
</dbReference>
<evidence type="ECO:0000313" key="11">
    <source>
        <dbReference type="Proteomes" id="UP000267900"/>
    </source>
</evidence>
<keyword evidence="11" id="KW-1185">Reference proteome</keyword>
<evidence type="ECO:0000256" key="8">
    <source>
        <dbReference type="SAM" id="Phobius"/>
    </source>
</evidence>
<gene>
    <name evidence="10" type="ORF">EKH77_20540</name>
</gene>
<dbReference type="GO" id="GO:0044874">
    <property type="term" value="P:lipoprotein localization to outer membrane"/>
    <property type="evidence" value="ECO:0007669"/>
    <property type="project" value="TreeGrafter"/>
</dbReference>
<evidence type="ECO:0000256" key="7">
    <source>
        <dbReference type="SAM" id="MobiDB-lite"/>
    </source>
</evidence>
<feature type="domain" description="ABC3 transporter permease C-terminal" evidence="9">
    <location>
        <begin position="693"/>
        <end position="795"/>
    </location>
</feature>
<feature type="transmembrane region" description="Helical" evidence="8">
    <location>
        <begin position="453"/>
        <end position="474"/>
    </location>
</feature>
<protein>
    <submittedName>
        <fullName evidence="10">ABC transporter permease</fullName>
    </submittedName>
</protein>
<proteinExistence type="inferred from homology"/>
<evidence type="ECO:0000256" key="5">
    <source>
        <dbReference type="ARBA" id="ARBA00022989"/>
    </source>
</evidence>
<feature type="domain" description="ABC3 transporter permease C-terminal" evidence="9">
    <location>
        <begin position="241"/>
        <end position="344"/>
    </location>
</feature>
<feature type="transmembrane region" description="Helical" evidence="8">
    <location>
        <begin position="329"/>
        <end position="350"/>
    </location>
</feature>
<evidence type="ECO:0000259" key="9">
    <source>
        <dbReference type="Pfam" id="PF02687"/>
    </source>
</evidence>
<dbReference type="InterPro" id="IPR051447">
    <property type="entry name" value="Lipoprotein-release_system"/>
</dbReference>
<dbReference type="Proteomes" id="UP000267900">
    <property type="component" value="Chromosome"/>
</dbReference>
<feature type="transmembrane region" description="Helical" evidence="8">
    <location>
        <begin position="371"/>
        <end position="392"/>
    </location>
</feature>